<feature type="compositionally biased region" description="Polar residues" evidence="3">
    <location>
        <begin position="429"/>
        <end position="453"/>
    </location>
</feature>
<dbReference type="FunCoup" id="E3LR90">
    <property type="interactions" value="782"/>
</dbReference>
<dbReference type="EMBL" id="DS268413">
    <property type="protein sequence ID" value="EFP07602.1"/>
    <property type="molecule type" value="Genomic_DNA"/>
</dbReference>
<dbReference type="HOGENOM" id="CLU_273592_0_0_1"/>
<comment type="similarity">
    <text evidence="1">Belongs to the biotin--protein ligase family.</text>
</comment>
<protein>
    <submittedName>
        <fullName evidence="6">CRE-BPL-1 protein</fullName>
    </submittedName>
</protein>
<reference evidence="6" key="1">
    <citation type="submission" date="2007-07" db="EMBL/GenBank/DDBJ databases">
        <title>PCAP assembly of the Caenorhabditis remanei genome.</title>
        <authorList>
            <consortium name="The Caenorhabditis remanei Sequencing Consortium"/>
            <person name="Wilson R.K."/>
        </authorList>
    </citation>
    <scope>NUCLEOTIDE SEQUENCE [LARGE SCALE GENOMIC DNA]</scope>
    <source>
        <strain evidence="6">PB4641</strain>
    </source>
</reference>
<feature type="region of interest" description="Disordered" evidence="3">
    <location>
        <begin position="279"/>
        <end position="337"/>
    </location>
</feature>
<proteinExistence type="inferred from homology"/>
<dbReference type="PANTHER" id="PTHR12835">
    <property type="entry name" value="BIOTIN PROTEIN LIGASE"/>
    <property type="match status" value="1"/>
</dbReference>
<name>E3LR90_CAERE</name>
<accession>E3LR90</accession>
<gene>
    <name evidence="6" type="primary">Cre-bpl-1</name>
    <name evidence="6" type="ORF">CRE_26554</name>
</gene>
<dbReference type="AlphaFoldDB" id="E3LR90"/>
<dbReference type="GO" id="GO:0004077">
    <property type="term" value="F:biotin--[biotin carboxyl-carrier protein] ligase activity"/>
    <property type="evidence" value="ECO:0007669"/>
    <property type="project" value="InterPro"/>
</dbReference>
<evidence type="ECO:0000256" key="1">
    <source>
        <dbReference type="ARBA" id="ARBA00009934"/>
    </source>
</evidence>
<evidence type="ECO:0000313" key="7">
    <source>
        <dbReference type="Proteomes" id="UP000008281"/>
    </source>
</evidence>
<feature type="compositionally biased region" description="Low complexity" evidence="3">
    <location>
        <begin position="405"/>
        <end position="422"/>
    </location>
</feature>
<dbReference type="NCBIfam" id="TIGR00121">
    <property type="entry name" value="birA_ligase"/>
    <property type="match status" value="1"/>
</dbReference>
<keyword evidence="4" id="KW-0732">Signal</keyword>
<evidence type="ECO:0000313" key="6">
    <source>
        <dbReference type="EMBL" id="EFP07602.1"/>
    </source>
</evidence>
<dbReference type="Pfam" id="PF03099">
    <property type="entry name" value="BPL_LplA_LipB"/>
    <property type="match status" value="1"/>
</dbReference>
<dbReference type="Gene3D" id="3.30.930.10">
    <property type="entry name" value="Bira Bifunctional Protein, Domain 2"/>
    <property type="match status" value="1"/>
</dbReference>
<feature type="compositionally biased region" description="Low complexity" evidence="3">
    <location>
        <begin position="291"/>
        <end position="304"/>
    </location>
</feature>
<dbReference type="InterPro" id="IPR004408">
    <property type="entry name" value="Biotin_CoA_COase_ligase"/>
</dbReference>
<dbReference type="InParanoid" id="E3LR90"/>
<feature type="compositionally biased region" description="Polar residues" evidence="3">
    <location>
        <begin position="600"/>
        <end position="616"/>
    </location>
</feature>
<keyword evidence="7" id="KW-1185">Reference proteome</keyword>
<dbReference type="Proteomes" id="UP000008281">
    <property type="component" value="Unassembled WGS sequence"/>
</dbReference>
<dbReference type="OMA" id="WPCEEDS"/>
<feature type="region of interest" description="Disordered" evidence="3">
    <location>
        <begin position="540"/>
        <end position="616"/>
    </location>
</feature>
<organism evidence="7">
    <name type="scientific">Caenorhabditis remanei</name>
    <name type="common">Caenorhabditis vulgaris</name>
    <dbReference type="NCBI Taxonomy" id="31234"/>
    <lineage>
        <taxon>Eukaryota</taxon>
        <taxon>Metazoa</taxon>
        <taxon>Ecdysozoa</taxon>
        <taxon>Nematoda</taxon>
        <taxon>Chromadorea</taxon>
        <taxon>Rhabditida</taxon>
        <taxon>Rhabditina</taxon>
        <taxon>Rhabditomorpha</taxon>
        <taxon>Rhabditoidea</taxon>
        <taxon>Rhabditidae</taxon>
        <taxon>Peloderinae</taxon>
        <taxon>Caenorhabditis</taxon>
    </lineage>
</organism>
<evidence type="ECO:0000256" key="3">
    <source>
        <dbReference type="SAM" id="MobiDB-lite"/>
    </source>
</evidence>
<dbReference type="SUPFAM" id="SSF55681">
    <property type="entry name" value="Class II aaRS and biotin synthetases"/>
    <property type="match status" value="1"/>
</dbReference>
<feature type="chain" id="PRO_5013107634" evidence="4">
    <location>
        <begin position="16"/>
        <end position="1244"/>
    </location>
</feature>
<dbReference type="CDD" id="cd16442">
    <property type="entry name" value="BPL"/>
    <property type="match status" value="1"/>
</dbReference>
<keyword evidence="2" id="KW-0436">Ligase</keyword>
<feature type="signal peptide" evidence="4">
    <location>
        <begin position="1"/>
        <end position="15"/>
    </location>
</feature>
<evidence type="ECO:0000256" key="2">
    <source>
        <dbReference type="ARBA" id="ARBA00022598"/>
    </source>
</evidence>
<dbReference type="InterPro" id="IPR045864">
    <property type="entry name" value="aa-tRNA-synth_II/BPL/LPL"/>
</dbReference>
<feature type="region of interest" description="Disordered" evidence="3">
    <location>
        <begin position="402"/>
        <end position="467"/>
    </location>
</feature>
<evidence type="ECO:0000256" key="4">
    <source>
        <dbReference type="SAM" id="SignalP"/>
    </source>
</evidence>
<dbReference type="InterPro" id="IPR004143">
    <property type="entry name" value="BPL_LPL_catalytic"/>
</dbReference>
<dbReference type="eggNOG" id="KOG1536">
    <property type="taxonomic scope" value="Eukaryota"/>
</dbReference>
<sequence>MILFVWSLVSTAIEAARKRHIANFLRALLAQQRVTRNYEMLIWKTIVRFVNEFQLKSSQLKSSRSSQYLSAQRPSSSRLYRPTSEPKLDSTLVLQTDLIQVFSEKFETLRASEWRFCPSLWPCEEDSIYFVVHNEFMEKRKKEPGGEDELEPNYFKVSDQKIDERVHYTLFKLQLNEKCDRLASHKTMTRCLYACSFEMFVDVVDSFSEKLLIDEHFKVTRICSMFAPPQELDRPSTSSLRPDLRTSTLSLASNSHLPRPLPILQHLFWGDRAGQFTTTDRYGSEGNLDMSPSRRNPRRPASSATISNSTRRRRYRSCNSPENGDSEGSRLTLESGNEDYQSLPRYIRQLNQRDFGSPRNSIANGYIPDSVNFNSLPRYIRQLEKSICDSTEDVTSFRSDRALQSSSSCSHPPTTSGSCTSSLAEEAARSSTPNEGNRSSVERTSSNGSSTARKTPECHPTTTGLKSHFTMDELRMIDETDTETIDTARDVVEEQAEKVSYATLAHQNTKENGTKQRNGHKHKFANGSVTIKLDTVEMLDDKITNSDRTPTPYPPNDSERPVSETSSCHSESSPRESASKTQPNNSIPTIDFSRLPPHAQQVSRSKRSTSVVASNLRQSTQRRFSAFSIESDRGRSVSPSFEHYQNRSLRGFTSAANPHRASTRNSTTRHVQLYQFLTSRSSSFKAMCKPNSVLVYTGGDSILYSDIRSRLTTLLPPDEITVFNVSIEALKKQPWAEKSTVCVILASTKDLDDDAWEKIQAYFNQNGKIIFVCQNKLLASITGCDSSKANASILRFAFGNQSNKLKETNKEFVKFLGKNMKKLPKSSAINETFRSKDVSVGANFTVVLKKEPDAPLFLYMQNNGSLHASALFSDATTQQLIAPNSNLLRDSLHSVGVNVCDTTLPALTKGILLAEYDSIIEEVAGLRLGEEIGLQPRILLRKTDAVKELGLPEASEKLLPIELVNRDSEAGTSTEFDLNLYFNQLHAKIGQVILIVDVATTTMDIIESVNAGIPSLENVVVVANRQIQGRGRGGNEFLCPRGMAMFNFCFTVKKSSRLAKHLPVVQHIFCVAIVEAARNLSGYPDFPLRIKWPNDLYCDRSHKVGGMLLSCKTRDDAFQLSIGCGMNVSNEKPTLCLNDMLPKEAETRITKEQLIAETINRFSYYMMDYENNGPESFRRKYHEYWLHSQQEVLLSDFNERVTIRGIDEDGYLQVRSKTNPDKIFSIGDDGNTFDMMKGLIRHKY</sequence>
<dbReference type="PANTHER" id="PTHR12835:SF5">
    <property type="entry name" value="BIOTIN--PROTEIN LIGASE"/>
    <property type="match status" value="1"/>
</dbReference>
<dbReference type="STRING" id="31234.E3LR90"/>
<evidence type="ECO:0000259" key="5">
    <source>
        <dbReference type="PROSITE" id="PS51733"/>
    </source>
</evidence>
<dbReference type="OrthoDB" id="10250105at2759"/>
<dbReference type="GO" id="GO:0005737">
    <property type="term" value="C:cytoplasm"/>
    <property type="evidence" value="ECO:0007669"/>
    <property type="project" value="TreeGrafter"/>
</dbReference>
<feature type="domain" description="BPL/LPL catalytic" evidence="5">
    <location>
        <begin position="974"/>
        <end position="1170"/>
    </location>
</feature>
<dbReference type="PROSITE" id="PS51733">
    <property type="entry name" value="BPL_LPL_CATALYTIC"/>
    <property type="match status" value="1"/>
</dbReference>